<evidence type="ECO:0000256" key="7">
    <source>
        <dbReference type="ARBA" id="ARBA00022695"/>
    </source>
</evidence>
<dbReference type="STRING" id="13333.W1NYB0"/>
<keyword evidence="6 14" id="KW-0819">tRNA processing</keyword>
<evidence type="ECO:0000256" key="10">
    <source>
        <dbReference type="ARBA" id="ARBA00022842"/>
    </source>
</evidence>
<dbReference type="EMBL" id="KI394907">
    <property type="protein sequence ID" value="ERN00359.1"/>
    <property type="molecule type" value="Genomic_DNA"/>
</dbReference>
<dbReference type="OrthoDB" id="62560at2759"/>
<dbReference type="Gene3D" id="3.30.70.3000">
    <property type="match status" value="1"/>
</dbReference>
<evidence type="ECO:0000256" key="4">
    <source>
        <dbReference type="ARBA" id="ARBA00012511"/>
    </source>
</evidence>
<dbReference type="GO" id="GO:0000287">
    <property type="term" value="F:magnesium ion binding"/>
    <property type="evidence" value="ECO:0007669"/>
    <property type="project" value="UniProtKB-UniRule"/>
</dbReference>
<evidence type="ECO:0000313" key="20">
    <source>
        <dbReference type="Proteomes" id="UP000017836"/>
    </source>
</evidence>
<dbReference type="GO" id="GO:0005654">
    <property type="term" value="C:nucleoplasm"/>
    <property type="evidence" value="ECO:0007669"/>
    <property type="project" value="UniProtKB-ARBA"/>
</dbReference>
<comment type="similarity">
    <text evidence="3 14">Belongs to the tRNA(His) guanylyltransferase family.</text>
</comment>
<dbReference type="InterPro" id="IPR025845">
    <property type="entry name" value="Thg1_C_dom"/>
</dbReference>
<feature type="domain" description="Thg1 C-terminal" evidence="18">
    <location>
        <begin position="139"/>
        <end position="230"/>
    </location>
</feature>
<dbReference type="GO" id="GO:0005525">
    <property type="term" value="F:GTP binding"/>
    <property type="evidence" value="ECO:0007669"/>
    <property type="project" value="UniProtKB-UniRule"/>
</dbReference>
<comment type="catalytic activity">
    <reaction evidence="13 14">
        <text>a 5'-end ribonucleotide-tRNA(His) + GTP + ATP + H2O = a 5'-end phospho-guanosine-ribonucleotide-tRNA(His) + AMP + 2 diphosphate + H(+)</text>
        <dbReference type="Rhea" id="RHEA:54564"/>
        <dbReference type="Rhea" id="RHEA-COMP:14193"/>
        <dbReference type="Rhea" id="RHEA-COMP:14917"/>
        <dbReference type="ChEBI" id="CHEBI:15377"/>
        <dbReference type="ChEBI" id="CHEBI:15378"/>
        <dbReference type="ChEBI" id="CHEBI:30616"/>
        <dbReference type="ChEBI" id="CHEBI:33019"/>
        <dbReference type="ChEBI" id="CHEBI:37565"/>
        <dbReference type="ChEBI" id="CHEBI:138282"/>
        <dbReference type="ChEBI" id="CHEBI:141847"/>
        <dbReference type="ChEBI" id="CHEBI:456215"/>
        <dbReference type="EC" id="2.7.7.79"/>
    </reaction>
</comment>
<evidence type="ECO:0000256" key="5">
    <source>
        <dbReference type="ARBA" id="ARBA00022679"/>
    </source>
</evidence>
<dbReference type="GO" id="GO:0008033">
    <property type="term" value="P:tRNA processing"/>
    <property type="evidence" value="ECO:0000318"/>
    <property type="project" value="GO_Central"/>
</dbReference>
<name>W1NYB0_AMBTC</name>
<comment type="function">
    <text evidence="1 14">Adds a GMP to the 5'-end of tRNA(His) after transcription and RNase P cleavage.</text>
</comment>
<dbReference type="GO" id="GO:0008193">
    <property type="term" value="F:tRNA guanylyltransferase activity"/>
    <property type="evidence" value="ECO:0000318"/>
    <property type="project" value="GO_Central"/>
</dbReference>
<evidence type="ECO:0000256" key="8">
    <source>
        <dbReference type="ARBA" id="ARBA00022723"/>
    </source>
</evidence>
<dbReference type="PANTHER" id="PTHR12729">
    <property type="entry name" value="TRNA(HIS) GUANYLYLTRANSFERASE-RELATED"/>
    <property type="match status" value="1"/>
</dbReference>
<sequence length="256" mass="29907">MANSKYEYVKSFELPDNLLPSTWIIVRIDGRGFRKFSEAHEFEKPNDENALMLMNSCAISLLDDFPDIVFAYGVSDEYSFVFKKSSQIYKRRASKILSTCVSLFSSTYVMKWAEFFPNKPLKYAPSFDGRVVLYPTVAHVHDYLSWRQVDCHINNQYNTCLWTLVKSGKTNEEAQKFLKGTQKQEKNEILFQQFGINYNTLPPMFRKGSCVFREEVHEISKSKKVKKKVVVDHCDIICPGDMHFWNEHPYILSDDQ</sequence>
<dbReference type="Gramene" id="ERN00359">
    <property type="protein sequence ID" value="ERN00359"/>
    <property type="gene ID" value="AMTR_s00104p00090580"/>
</dbReference>
<reference evidence="20" key="1">
    <citation type="journal article" date="2013" name="Science">
        <title>The Amborella genome and the evolution of flowering plants.</title>
        <authorList>
            <consortium name="Amborella Genome Project"/>
        </authorList>
    </citation>
    <scope>NUCLEOTIDE SEQUENCE [LARGE SCALE GENOMIC DNA]</scope>
</reference>
<organism evidence="19 20">
    <name type="scientific">Amborella trichopoda</name>
    <dbReference type="NCBI Taxonomy" id="13333"/>
    <lineage>
        <taxon>Eukaryota</taxon>
        <taxon>Viridiplantae</taxon>
        <taxon>Streptophyta</taxon>
        <taxon>Embryophyta</taxon>
        <taxon>Tracheophyta</taxon>
        <taxon>Spermatophyta</taxon>
        <taxon>Magnoliopsida</taxon>
        <taxon>Amborellales</taxon>
        <taxon>Amborellaceae</taxon>
        <taxon>Amborella</taxon>
    </lineage>
</organism>
<proteinExistence type="inferred from homology"/>
<dbReference type="PIRSF" id="PIRSF028980">
    <property type="entry name" value="tRNAHis_guanylyltransferase"/>
    <property type="match status" value="1"/>
</dbReference>
<gene>
    <name evidence="19" type="ORF">AMTR_s00104p00090580</name>
</gene>
<keyword evidence="7 14" id="KW-0548">Nucleotidyltransferase</keyword>
<dbReference type="Proteomes" id="UP000017836">
    <property type="component" value="Unassembled WGS sequence"/>
</dbReference>
<evidence type="ECO:0000256" key="2">
    <source>
        <dbReference type="ARBA" id="ARBA00004123"/>
    </source>
</evidence>
<keyword evidence="12" id="KW-0539">Nucleus</keyword>
<evidence type="ECO:0000256" key="12">
    <source>
        <dbReference type="ARBA" id="ARBA00023242"/>
    </source>
</evidence>
<feature type="domain" description="tRNAHis guanylyltransferase catalytic" evidence="17">
    <location>
        <begin position="6"/>
        <end position="135"/>
    </location>
</feature>
<dbReference type="InterPro" id="IPR038469">
    <property type="entry name" value="tRNAHis_GuaTrfase_Thg1_sf"/>
</dbReference>
<dbReference type="EC" id="2.7.7.79" evidence="4 14"/>
<protein>
    <recommendedName>
        <fullName evidence="4 14">tRNA(His) guanylyltransferase</fullName>
        <ecNumber evidence="4 14">2.7.7.79</ecNumber>
    </recommendedName>
    <alternativeName>
        <fullName evidence="14">tRNA-histidine guanylyltransferase</fullName>
    </alternativeName>
</protein>
<dbReference type="GO" id="GO:0006400">
    <property type="term" value="P:tRNA modification"/>
    <property type="evidence" value="ECO:0007669"/>
    <property type="project" value="UniProtKB-UniRule"/>
</dbReference>
<dbReference type="HOGENOM" id="CLU_044271_0_0_1"/>
<dbReference type="AlphaFoldDB" id="W1NYB0"/>
<evidence type="ECO:0000259" key="18">
    <source>
        <dbReference type="Pfam" id="PF14413"/>
    </source>
</evidence>
<evidence type="ECO:0000256" key="3">
    <source>
        <dbReference type="ARBA" id="ARBA00010113"/>
    </source>
</evidence>
<dbReference type="eggNOG" id="KOG2721">
    <property type="taxonomic scope" value="Eukaryota"/>
</dbReference>
<keyword evidence="5 14" id="KW-0808">Transferase</keyword>
<keyword evidence="9 14" id="KW-0547">Nucleotide-binding</keyword>
<dbReference type="KEGG" id="atr:18428407"/>
<dbReference type="InterPro" id="IPR007537">
    <property type="entry name" value="tRNAHis_GuaTrfase_Thg1"/>
</dbReference>
<keyword evidence="20" id="KW-1185">Reference proteome</keyword>
<evidence type="ECO:0000259" key="17">
    <source>
        <dbReference type="Pfam" id="PF04446"/>
    </source>
</evidence>
<evidence type="ECO:0000256" key="16">
    <source>
        <dbReference type="PIRSR" id="PIRSR028980-2"/>
    </source>
</evidence>
<comment type="subcellular location">
    <subcellularLocation>
        <location evidence="2">Nucleus</location>
    </subcellularLocation>
</comment>
<keyword evidence="10 14" id="KW-0460">Magnesium</keyword>
<evidence type="ECO:0000256" key="6">
    <source>
        <dbReference type="ARBA" id="ARBA00022694"/>
    </source>
</evidence>
<dbReference type="Pfam" id="PF04446">
    <property type="entry name" value="Thg1"/>
    <property type="match status" value="1"/>
</dbReference>
<accession>W1NYB0</accession>
<evidence type="ECO:0000256" key="14">
    <source>
        <dbReference type="PIRNR" id="PIRNR028980"/>
    </source>
</evidence>
<evidence type="ECO:0000256" key="1">
    <source>
        <dbReference type="ARBA" id="ARBA00002939"/>
    </source>
</evidence>
<dbReference type="FunFam" id="3.30.70.3000:FF:000002">
    <property type="entry name" value="tRNA(His) guanylyltransferase 1"/>
    <property type="match status" value="1"/>
</dbReference>
<evidence type="ECO:0000256" key="13">
    <source>
        <dbReference type="ARBA" id="ARBA00047281"/>
    </source>
</evidence>
<keyword evidence="8 14" id="KW-0479">Metal-binding</keyword>
<dbReference type="InterPro" id="IPR024956">
    <property type="entry name" value="tRNAHis_GuaTrfase_cat"/>
</dbReference>
<dbReference type="PANTHER" id="PTHR12729:SF6">
    <property type="entry name" value="TRNA(HIS) GUANYLYLTRANSFERASE-RELATED"/>
    <property type="match status" value="1"/>
</dbReference>
<keyword evidence="11 14" id="KW-0342">GTP-binding</keyword>
<feature type="binding site" evidence="16">
    <location>
        <position position="76"/>
    </location>
    <ligand>
        <name>Mg(2+)</name>
        <dbReference type="ChEBI" id="CHEBI:18420"/>
        <label>1</label>
        <note>catalytic</note>
    </ligand>
</feature>
<comment type="cofactor">
    <cofactor evidence="16">
        <name>Mg(2+)</name>
        <dbReference type="ChEBI" id="CHEBI:18420"/>
    </cofactor>
    <text evidence="16">Binds 2 magnesium ions per subunit.</text>
</comment>
<feature type="binding site" evidence="15">
    <location>
        <begin position="75"/>
        <end position="76"/>
    </location>
    <ligand>
        <name>GTP</name>
        <dbReference type="ChEBI" id="CHEBI:37565"/>
    </ligand>
</feature>
<evidence type="ECO:0000256" key="11">
    <source>
        <dbReference type="ARBA" id="ARBA00023134"/>
    </source>
</evidence>
<feature type="binding site" evidence="16">
    <location>
        <position position="29"/>
    </location>
    <ligand>
        <name>Mg(2+)</name>
        <dbReference type="ChEBI" id="CHEBI:18420"/>
        <label>2</label>
        <note>catalytic</note>
    </ligand>
</feature>
<evidence type="ECO:0000256" key="9">
    <source>
        <dbReference type="ARBA" id="ARBA00022741"/>
    </source>
</evidence>
<feature type="binding site" evidence="16">
    <location>
        <position position="76"/>
    </location>
    <ligand>
        <name>Mg(2+)</name>
        <dbReference type="ChEBI" id="CHEBI:18420"/>
        <label>2</label>
        <note>catalytic</note>
    </ligand>
</feature>
<dbReference type="Pfam" id="PF14413">
    <property type="entry name" value="Thg1C"/>
    <property type="match status" value="1"/>
</dbReference>
<dbReference type="OMA" id="WKQHTEI"/>
<feature type="binding site" evidence="16">
    <location>
        <position position="29"/>
    </location>
    <ligand>
        <name>Mg(2+)</name>
        <dbReference type="ChEBI" id="CHEBI:18420"/>
        <label>1</label>
        <note>catalytic</note>
    </ligand>
</feature>
<evidence type="ECO:0000313" key="19">
    <source>
        <dbReference type="EMBL" id="ERN00359.1"/>
    </source>
</evidence>
<feature type="binding site" evidence="16">
    <location>
        <position position="30"/>
    </location>
    <ligand>
        <name>Mg(2+)</name>
        <dbReference type="ChEBI" id="CHEBI:18420"/>
        <label>1</label>
        <note>catalytic</note>
    </ligand>
</feature>
<evidence type="ECO:0000256" key="15">
    <source>
        <dbReference type="PIRSR" id="PIRSR028980-1"/>
    </source>
</evidence>